<dbReference type="RefSeq" id="WP_135089318.1">
    <property type="nucleotide sequence ID" value="NZ_SPDV01000041.1"/>
</dbReference>
<dbReference type="AlphaFoldDB" id="A0A4Y8ZP45"/>
<evidence type="ECO:0000313" key="2">
    <source>
        <dbReference type="EMBL" id="TFI57032.1"/>
    </source>
</evidence>
<sequence>MLDAVSAELLKFSRHRATWFLIWIYPVGFILLFAIAIAVALSGALPESPGTPSTAKWIENTAAVWYVPPHTLGRYLIAAFTAVVFAGEYGWNTWKLVVLHRRRPALIAAKYAMVLLLLYGAVLFTALLSVVLTWASDHLTGDAIPPGITPAAILHEHGMRAAVTIAPVLLTIAYTSLAAILTRSMIAAVVIAIVIGTAEQTFTAFAPLLSVYAPRLIWGLYQVLPGYHLENLGSWIVEGKAFEARFPRTGVVALGWATSAMAMAAWIGGLMLLTLGSFRRQDIN</sequence>
<accession>A0A4Y8ZP45</accession>
<feature type="transmembrane region" description="Helical" evidence="1">
    <location>
        <begin position="20"/>
        <end position="45"/>
    </location>
</feature>
<dbReference type="Pfam" id="PF12730">
    <property type="entry name" value="ABC2_membrane_4"/>
    <property type="match status" value="1"/>
</dbReference>
<name>A0A4Y8ZP45_9SPHN</name>
<dbReference type="Proteomes" id="UP000298213">
    <property type="component" value="Unassembled WGS sequence"/>
</dbReference>
<protein>
    <submittedName>
        <fullName evidence="2">Uncharacterized protein</fullName>
    </submittedName>
</protein>
<reference evidence="2 3" key="1">
    <citation type="submission" date="2019-03" db="EMBL/GenBank/DDBJ databases">
        <title>Genome sequence of Sphingomonas sp. 17J27-24.</title>
        <authorList>
            <person name="Kim M."/>
            <person name="Maeng S."/>
            <person name="Sathiyaraj S."/>
        </authorList>
    </citation>
    <scope>NUCLEOTIDE SEQUENCE [LARGE SCALE GENOMIC DNA]</scope>
    <source>
        <strain evidence="2 3">17J27-24</strain>
    </source>
</reference>
<evidence type="ECO:0000256" key="1">
    <source>
        <dbReference type="SAM" id="Phobius"/>
    </source>
</evidence>
<keyword evidence="1" id="KW-0812">Transmembrane</keyword>
<feature type="transmembrane region" description="Helical" evidence="1">
    <location>
        <begin position="253"/>
        <end position="275"/>
    </location>
</feature>
<comment type="caution">
    <text evidence="2">The sequence shown here is derived from an EMBL/GenBank/DDBJ whole genome shotgun (WGS) entry which is preliminary data.</text>
</comment>
<feature type="transmembrane region" description="Helical" evidence="1">
    <location>
        <begin position="72"/>
        <end position="91"/>
    </location>
</feature>
<gene>
    <name evidence="2" type="ORF">E2493_17210</name>
</gene>
<organism evidence="2 3">
    <name type="scientific">Sphingomonas parva</name>
    <dbReference type="NCBI Taxonomy" id="2555898"/>
    <lineage>
        <taxon>Bacteria</taxon>
        <taxon>Pseudomonadati</taxon>
        <taxon>Pseudomonadota</taxon>
        <taxon>Alphaproteobacteria</taxon>
        <taxon>Sphingomonadales</taxon>
        <taxon>Sphingomonadaceae</taxon>
        <taxon>Sphingomonas</taxon>
    </lineage>
</organism>
<evidence type="ECO:0000313" key="3">
    <source>
        <dbReference type="Proteomes" id="UP000298213"/>
    </source>
</evidence>
<dbReference type="EMBL" id="SPDV01000041">
    <property type="protein sequence ID" value="TFI57032.1"/>
    <property type="molecule type" value="Genomic_DNA"/>
</dbReference>
<feature type="transmembrane region" description="Helical" evidence="1">
    <location>
        <begin position="111"/>
        <end position="135"/>
    </location>
</feature>
<keyword evidence="1" id="KW-1133">Transmembrane helix</keyword>
<keyword evidence="3" id="KW-1185">Reference proteome</keyword>
<keyword evidence="1" id="KW-0472">Membrane</keyword>
<dbReference type="OrthoDB" id="8404262at2"/>
<proteinExistence type="predicted"/>